<organism evidence="1 2">
    <name type="scientific">Vicia faba</name>
    <name type="common">Broad bean</name>
    <name type="synonym">Faba vulgaris</name>
    <dbReference type="NCBI Taxonomy" id="3906"/>
    <lineage>
        <taxon>Eukaryota</taxon>
        <taxon>Viridiplantae</taxon>
        <taxon>Streptophyta</taxon>
        <taxon>Embryophyta</taxon>
        <taxon>Tracheophyta</taxon>
        <taxon>Spermatophyta</taxon>
        <taxon>Magnoliopsida</taxon>
        <taxon>eudicotyledons</taxon>
        <taxon>Gunneridae</taxon>
        <taxon>Pentapetalae</taxon>
        <taxon>rosids</taxon>
        <taxon>fabids</taxon>
        <taxon>Fabales</taxon>
        <taxon>Fabaceae</taxon>
        <taxon>Papilionoideae</taxon>
        <taxon>50 kb inversion clade</taxon>
        <taxon>NPAAA clade</taxon>
        <taxon>Hologalegina</taxon>
        <taxon>IRL clade</taxon>
        <taxon>Fabeae</taxon>
        <taxon>Vicia</taxon>
    </lineage>
</organism>
<proteinExistence type="predicted"/>
<accession>A0AAV1B671</accession>
<evidence type="ECO:0000313" key="1">
    <source>
        <dbReference type="EMBL" id="CAI8618166.1"/>
    </source>
</evidence>
<keyword evidence="2" id="KW-1185">Reference proteome</keyword>
<dbReference type="EMBL" id="OX451741">
    <property type="protein sequence ID" value="CAI8618166.1"/>
    <property type="molecule type" value="Genomic_DNA"/>
</dbReference>
<name>A0AAV1B671_VICFA</name>
<reference evidence="1 2" key="1">
    <citation type="submission" date="2023-01" db="EMBL/GenBank/DDBJ databases">
        <authorList>
            <person name="Kreplak J."/>
        </authorList>
    </citation>
    <scope>NUCLEOTIDE SEQUENCE [LARGE SCALE GENOMIC DNA]</scope>
</reference>
<protein>
    <submittedName>
        <fullName evidence="1">Uncharacterized protein</fullName>
    </submittedName>
</protein>
<evidence type="ECO:0000313" key="2">
    <source>
        <dbReference type="Proteomes" id="UP001157006"/>
    </source>
</evidence>
<dbReference type="AlphaFoldDB" id="A0AAV1B671"/>
<gene>
    <name evidence="1" type="ORF">VFH_VI110400</name>
</gene>
<dbReference type="Proteomes" id="UP001157006">
    <property type="component" value="Chromosome 6"/>
</dbReference>
<sequence length="113" mass="13059">MALRPEYEVVRASLLHRNLFLSLDTAIHEIIFEETRLNLDKTPQMDAALATTRFSHQKSNHRPCTAMVSVTFLNIVPRDLQNKIVASPNPRMFQRLDLPPYLLLPLKVRRPSI</sequence>